<dbReference type="AlphaFoldDB" id="A0A0A9DNQ0"/>
<organism evidence="2">
    <name type="scientific">Arundo donax</name>
    <name type="common">Giant reed</name>
    <name type="synonym">Donax arundinaceus</name>
    <dbReference type="NCBI Taxonomy" id="35708"/>
    <lineage>
        <taxon>Eukaryota</taxon>
        <taxon>Viridiplantae</taxon>
        <taxon>Streptophyta</taxon>
        <taxon>Embryophyta</taxon>
        <taxon>Tracheophyta</taxon>
        <taxon>Spermatophyta</taxon>
        <taxon>Magnoliopsida</taxon>
        <taxon>Liliopsida</taxon>
        <taxon>Poales</taxon>
        <taxon>Poaceae</taxon>
        <taxon>PACMAD clade</taxon>
        <taxon>Arundinoideae</taxon>
        <taxon>Arundineae</taxon>
        <taxon>Arundo</taxon>
    </lineage>
</organism>
<sequence>MEALLGGSRHELALLPAHLRLRRLRGRRRGRLAALGLGLRRRGALEAHAERHLELLVLLPIPHWSSSHRTLAGSIHPQTLGRGLKLRPLSDAPSKEQGSETTRRWNLGTAHRDPGSGGG</sequence>
<feature type="region of interest" description="Disordered" evidence="1">
    <location>
        <begin position="80"/>
        <end position="119"/>
    </location>
</feature>
<protein>
    <submittedName>
        <fullName evidence="2">Uncharacterized protein</fullName>
    </submittedName>
</protein>
<reference evidence="2" key="2">
    <citation type="journal article" date="2015" name="Data Brief">
        <title>Shoot transcriptome of the giant reed, Arundo donax.</title>
        <authorList>
            <person name="Barrero R.A."/>
            <person name="Guerrero F.D."/>
            <person name="Moolhuijzen P."/>
            <person name="Goolsby J.A."/>
            <person name="Tidwell J."/>
            <person name="Bellgard S.E."/>
            <person name="Bellgard M.I."/>
        </authorList>
    </citation>
    <scope>NUCLEOTIDE SEQUENCE</scope>
    <source>
        <tissue evidence="2">Shoot tissue taken approximately 20 cm above the soil surface</tissue>
    </source>
</reference>
<feature type="compositionally biased region" description="Basic and acidic residues" evidence="1">
    <location>
        <begin position="93"/>
        <end position="103"/>
    </location>
</feature>
<accession>A0A0A9DNQ0</accession>
<dbReference type="EMBL" id="GBRH01207716">
    <property type="protein sequence ID" value="JAD90179.1"/>
    <property type="molecule type" value="Transcribed_RNA"/>
</dbReference>
<feature type="compositionally biased region" description="Basic and acidic residues" evidence="1">
    <location>
        <begin position="110"/>
        <end position="119"/>
    </location>
</feature>
<evidence type="ECO:0000313" key="2">
    <source>
        <dbReference type="EMBL" id="JAD90179.1"/>
    </source>
</evidence>
<evidence type="ECO:0000256" key="1">
    <source>
        <dbReference type="SAM" id="MobiDB-lite"/>
    </source>
</evidence>
<reference evidence="2" key="1">
    <citation type="submission" date="2014-09" db="EMBL/GenBank/DDBJ databases">
        <authorList>
            <person name="Magalhaes I.L.F."/>
            <person name="Oliveira U."/>
            <person name="Santos F.R."/>
            <person name="Vidigal T.H.D.A."/>
            <person name="Brescovit A.D."/>
            <person name="Santos A.J."/>
        </authorList>
    </citation>
    <scope>NUCLEOTIDE SEQUENCE</scope>
    <source>
        <tissue evidence="2">Shoot tissue taken approximately 20 cm above the soil surface</tissue>
    </source>
</reference>
<name>A0A0A9DNQ0_ARUDO</name>
<proteinExistence type="predicted"/>